<organism evidence="2 3">
    <name type="scientific">Candidatus Scatosoma pullistercoris</name>
    <dbReference type="NCBI Taxonomy" id="2840934"/>
    <lineage>
        <taxon>Bacteria</taxon>
        <taxon>Bacillati</taxon>
        <taxon>Bacillota</taxon>
        <taxon>Clostridia</taxon>
        <taxon>Candidatus Scatosoma</taxon>
    </lineage>
</organism>
<feature type="domain" description="NADP-dependent oxidoreductase" evidence="1">
    <location>
        <begin position="15"/>
        <end position="293"/>
    </location>
</feature>
<evidence type="ECO:0000259" key="1">
    <source>
        <dbReference type="Pfam" id="PF00248"/>
    </source>
</evidence>
<dbReference type="InterPro" id="IPR020471">
    <property type="entry name" value="AKR"/>
</dbReference>
<dbReference type="Gene3D" id="3.20.20.100">
    <property type="entry name" value="NADP-dependent oxidoreductase domain"/>
    <property type="match status" value="1"/>
</dbReference>
<dbReference type="PANTHER" id="PTHR43364:SF1">
    <property type="entry name" value="OXIDOREDUCTASE YDHF"/>
    <property type="match status" value="1"/>
</dbReference>
<reference evidence="2" key="2">
    <citation type="journal article" date="2021" name="PeerJ">
        <title>Extensive microbial diversity within the chicken gut microbiome revealed by metagenomics and culture.</title>
        <authorList>
            <person name="Gilroy R."/>
            <person name="Ravi A."/>
            <person name="Getino M."/>
            <person name="Pursley I."/>
            <person name="Horton D.L."/>
            <person name="Alikhan N.F."/>
            <person name="Baker D."/>
            <person name="Gharbi K."/>
            <person name="Hall N."/>
            <person name="Watson M."/>
            <person name="Adriaenssens E.M."/>
            <person name="Foster-Nyarko E."/>
            <person name="Jarju S."/>
            <person name="Secka A."/>
            <person name="Antonio M."/>
            <person name="Oren A."/>
            <person name="Chaudhuri R.R."/>
            <person name="La Ragione R."/>
            <person name="Hildebrand F."/>
            <person name="Pallen M.J."/>
        </authorList>
    </citation>
    <scope>NUCLEOTIDE SEQUENCE</scope>
    <source>
        <strain evidence="2">11687</strain>
    </source>
</reference>
<name>A0A9D1MEN0_9FIRM</name>
<dbReference type="AlphaFoldDB" id="A0A9D1MEN0"/>
<comment type="caution">
    <text evidence="2">The sequence shown here is derived from an EMBL/GenBank/DDBJ whole genome shotgun (WGS) entry which is preliminary data.</text>
</comment>
<dbReference type="InterPro" id="IPR023210">
    <property type="entry name" value="NADP_OxRdtase_dom"/>
</dbReference>
<evidence type="ECO:0000313" key="2">
    <source>
        <dbReference type="EMBL" id="HIU58662.1"/>
    </source>
</evidence>
<gene>
    <name evidence="2" type="ORF">IAC57_01030</name>
</gene>
<proteinExistence type="predicted"/>
<evidence type="ECO:0000313" key="3">
    <source>
        <dbReference type="Proteomes" id="UP000824081"/>
    </source>
</evidence>
<protein>
    <submittedName>
        <fullName evidence="2">Aldo/keto reductase</fullName>
    </submittedName>
</protein>
<dbReference type="GO" id="GO:0016491">
    <property type="term" value="F:oxidoreductase activity"/>
    <property type="evidence" value="ECO:0007669"/>
    <property type="project" value="InterPro"/>
</dbReference>
<dbReference type="PRINTS" id="PR00069">
    <property type="entry name" value="ALDKETRDTASE"/>
</dbReference>
<reference evidence="2" key="1">
    <citation type="submission" date="2020-10" db="EMBL/GenBank/DDBJ databases">
        <authorList>
            <person name="Gilroy R."/>
        </authorList>
    </citation>
    <scope>NUCLEOTIDE SEQUENCE</scope>
    <source>
        <strain evidence="2">11687</strain>
    </source>
</reference>
<dbReference type="GO" id="GO:0005829">
    <property type="term" value="C:cytosol"/>
    <property type="evidence" value="ECO:0007669"/>
    <property type="project" value="TreeGrafter"/>
</dbReference>
<dbReference type="Proteomes" id="UP000824081">
    <property type="component" value="Unassembled WGS sequence"/>
</dbReference>
<dbReference type="Pfam" id="PF00248">
    <property type="entry name" value="Aldo_ket_red"/>
    <property type="match status" value="1"/>
</dbReference>
<accession>A0A9D1MEN0</accession>
<dbReference type="InterPro" id="IPR050523">
    <property type="entry name" value="AKR_Detox_Biosynth"/>
</dbReference>
<dbReference type="InterPro" id="IPR036812">
    <property type="entry name" value="NAD(P)_OxRdtase_dom_sf"/>
</dbReference>
<dbReference type="SUPFAM" id="SSF51430">
    <property type="entry name" value="NAD(P)-linked oxidoreductase"/>
    <property type="match status" value="1"/>
</dbReference>
<dbReference type="EMBL" id="DVMZ01000028">
    <property type="protein sequence ID" value="HIU58662.1"/>
    <property type="molecule type" value="Genomic_DNA"/>
</dbReference>
<sequence>MKYRKLGKGGPQCPRIVLGCMRIGDKPVERTEALISAALDAGVNMFDHADIYAGGESERKFGEAVRNLKIPREKLILQSKCGIRPGMYDFSKEHIVGSAENSLKRLGTDYLDVLLLHRPDALMDPEEVFSAFEELHRSGKVRAFGVSNFSVSQIELLQGGRYEIVADQLQFSLLHSGLVDEGLNVNMTKDESTRRGGDVLNYCRLKDIAVQAWSPLNYGFIAGIFVGNEKFPEVNAELNRLAEKYGCTPAAIAFAWILRHPAGMQVVSGTSDAGHFTELCKAADVELTREEWYSLYRSTGKTLP</sequence>
<dbReference type="PANTHER" id="PTHR43364">
    <property type="entry name" value="NADH-SPECIFIC METHYLGLYOXAL REDUCTASE-RELATED"/>
    <property type="match status" value="1"/>
</dbReference>
<dbReference type="CDD" id="cd19092">
    <property type="entry name" value="AKR_BsYcsN_EcYdhF-like"/>
    <property type="match status" value="1"/>
</dbReference>